<accession>A0A328MYR1</accession>
<reference evidence="1 2" key="1">
    <citation type="submission" date="2018-03" db="EMBL/GenBank/DDBJ databases">
        <title>Defining the species Micromonospora saelicesensis and Micromonospora noduli under the framework of genomics.</title>
        <authorList>
            <person name="Riesco R."/>
            <person name="Trujillo M.E."/>
        </authorList>
    </citation>
    <scope>NUCLEOTIDE SEQUENCE [LARGE SCALE GENOMIC DNA]</scope>
    <source>
        <strain evidence="1 2">LAH08</strain>
    </source>
</reference>
<comment type="caution">
    <text evidence="1">The sequence shown here is derived from an EMBL/GenBank/DDBJ whole genome shotgun (WGS) entry which is preliminary data.</text>
</comment>
<dbReference type="Proteomes" id="UP000248966">
    <property type="component" value="Unassembled WGS sequence"/>
</dbReference>
<gene>
    <name evidence="1" type="ORF">LAH08_04891</name>
</gene>
<evidence type="ECO:0000313" key="2">
    <source>
        <dbReference type="Proteomes" id="UP000248966"/>
    </source>
</evidence>
<dbReference type="RefSeq" id="WP_146758857.1">
    <property type="nucleotide sequence ID" value="NZ_PYAA01000033.1"/>
</dbReference>
<name>A0A328MYR1_9ACTN</name>
<organism evidence="1 2">
    <name type="scientific">Micromonospora noduli</name>
    <dbReference type="NCBI Taxonomy" id="709876"/>
    <lineage>
        <taxon>Bacteria</taxon>
        <taxon>Bacillati</taxon>
        <taxon>Actinomycetota</taxon>
        <taxon>Actinomycetes</taxon>
        <taxon>Micromonosporales</taxon>
        <taxon>Micromonosporaceae</taxon>
        <taxon>Micromonospora</taxon>
    </lineage>
</organism>
<evidence type="ECO:0000313" key="1">
    <source>
        <dbReference type="EMBL" id="RAN96149.1"/>
    </source>
</evidence>
<dbReference type="EMBL" id="PYAA01000033">
    <property type="protein sequence ID" value="RAN96149.1"/>
    <property type="molecule type" value="Genomic_DNA"/>
</dbReference>
<protein>
    <submittedName>
        <fullName evidence="1">Uncharacterized protein</fullName>
    </submittedName>
</protein>
<sequence>MTSKPVRIVLGLVATVGLVVGCQPAEKESAGTAAPTATAAPSPTVDVAANSKQVCDASLAFVKKHYIAMADDAIAAIDKPVSAKEAGAKVRGHYTALLQDLKTAAPTAADGQVRTALETLAAGVEKHLASPKATEIEAPDLDPPLKALDTACGR</sequence>
<dbReference type="AlphaFoldDB" id="A0A328MYR1"/>
<dbReference type="PROSITE" id="PS51257">
    <property type="entry name" value="PROKAR_LIPOPROTEIN"/>
    <property type="match status" value="1"/>
</dbReference>
<proteinExistence type="predicted"/>